<reference evidence="2" key="1">
    <citation type="submission" date="2016-10" db="EMBL/GenBank/DDBJ databases">
        <authorList>
            <person name="Varghese N."/>
            <person name="Submissions S."/>
        </authorList>
    </citation>
    <scope>NUCLEOTIDE SEQUENCE [LARGE SCALE GENOMIC DNA]</scope>
    <source>
        <strain evidence="2">DSM 19684</strain>
    </source>
</reference>
<proteinExistence type="predicted"/>
<protein>
    <submittedName>
        <fullName evidence="1">Uncharacterized protein</fullName>
    </submittedName>
</protein>
<gene>
    <name evidence="1" type="ORF">SAMN05421825_0032</name>
</gene>
<keyword evidence="2" id="KW-1185">Reference proteome</keyword>
<accession>A0A1G7FAA2</accession>
<name>A0A1G7FAA2_9FLAO</name>
<dbReference type="STRING" id="454006.SAMN05421825_0032"/>
<sequence length="42" mass="4693">MKRLSIGLGILVLCHVHAQKVSGHVPKLVVDMVLNYKLLKIK</sequence>
<evidence type="ECO:0000313" key="1">
    <source>
        <dbReference type="EMBL" id="SDE72796.1"/>
    </source>
</evidence>
<evidence type="ECO:0000313" key="2">
    <source>
        <dbReference type="Proteomes" id="UP000199203"/>
    </source>
</evidence>
<organism evidence="1 2">
    <name type="scientific">Epilithonimonas hungarica</name>
    <dbReference type="NCBI Taxonomy" id="454006"/>
    <lineage>
        <taxon>Bacteria</taxon>
        <taxon>Pseudomonadati</taxon>
        <taxon>Bacteroidota</taxon>
        <taxon>Flavobacteriia</taxon>
        <taxon>Flavobacteriales</taxon>
        <taxon>Weeksellaceae</taxon>
        <taxon>Chryseobacterium group</taxon>
        <taxon>Epilithonimonas</taxon>
    </lineage>
</organism>
<dbReference type="Proteomes" id="UP000199203">
    <property type="component" value="Unassembled WGS sequence"/>
</dbReference>
<dbReference type="AlphaFoldDB" id="A0A1G7FAA2"/>
<dbReference type="EMBL" id="FNBH01000001">
    <property type="protein sequence ID" value="SDE72796.1"/>
    <property type="molecule type" value="Genomic_DNA"/>
</dbReference>